<protein>
    <submittedName>
        <fullName evidence="1">Uncharacterized protein</fullName>
    </submittedName>
</protein>
<keyword evidence="2" id="KW-1185">Reference proteome</keyword>
<organism evidence="1 2">
    <name type="scientific">Malus domestica</name>
    <name type="common">Apple</name>
    <name type="synonym">Pyrus malus</name>
    <dbReference type="NCBI Taxonomy" id="3750"/>
    <lineage>
        <taxon>Eukaryota</taxon>
        <taxon>Viridiplantae</taxon>
        <taxon>Streptophyta</taxon>
        <taxon>Embryophyta</taxon>
        <taxon>Tracheophyta</taxon>
        <taxon>Spermatophyta</taxon>
        <taxon>Magnoliopsida</taxon>
        <taxon>eudicotyledons</taxon>
        <taxon>Gunneridae</taxon>
        <taxon>Pentapetalae</taxon>
        <taxon>rosids</taxon>
        <taxon>fabids</taxon>
        <taxon>Rosales</taxon>
        <taxon>Rosaceae</taxon>
        <taxon>Amygdaloideae</taxon>
        <taxon>Maleae</taxon>
        <taxon>Malus</taxon>
    </lineage>
</organism>
<evidence type="ECO:0000313" key="1">
    <source>
        <dbReference type="EMBL" id="RXI04618.1"/>
    </source>
</evidence>
<comment type="caution">
    <text evidence="1">The sequence shown here is derived from an EMBL/GenBank/DDBJ whole genome shotgun (WGS) entry which is preliminary data.</text>
</comment>
<proteinExistence type="predicted"/>
<sequence length="133" mass="15586">MSHLPSSPTLHQQLHTSSLSQTEWKQLQNLKAEDQVAFGDVGVFDIAFKLPQLTTLIKESTILHREKISKWEKANQMSLLIMQTVIEEHIRKVFQHVIWQRSIWPRYRRNSKSLTRLKLGMGIMDQESRPNPN</sequence>
<reference evidence="1 2" key="1">
    <citation type="submission" date="2018-10" db="EMBL/GenBank/DDBJ databases">
        <title>A high-quality apple genome assembly.</title>
        <authorList>
            <person name="Hu J."/>
        </authorList>
    </citation>
    <scope>NUCLEOTIDE SEQUENCE [LARGE SCALE GENOMIC DNA]</scope>
    <source>
        <strain evidence="2">cv. HFTH1</strain>
        <tissue evidence="1">Young leaf</tissue>
    </source>
</reference>
<dbReference type="Proteomes" id="UP000290289">
    <property type="component" value="Chromosome 3"/>
</dbReference>
<evidence type="ECO:0000313" key="2">
    <source>
        <dbReference type="Proteomes" id="UP000290289"/>
    </source>
</evidence>
<dbReference type="EMBL" id="RDQH01000329">
    <property type="protein sequence ID" value="RXI04618.1"/>
    <property type="molecule type" value="Genomic_DNA"/>
</dbReference>
<dbReference type="AlphaFoldDB" id="A0A498KAW0"/>
<name>A0A498KAW0_MALDO</name>
<accession>A0A498KAW0</accession>
<gene>
    <name evidence="1" type="ORF">DVH24_038892</name>
</gene>